<sequence length="212" mass="23310">MDSDSTPSVSILGLRPRGDIANSFAKPMCIPQTPWRAFCFTPLYWHDPNSLWWQQKDVPTLRLWPSSQDNYSEAELWIINPANFHKNAGIATWEYEEVDGWEKTRFVIFSMHTTNFSPGLLRLNNEKTGPVTIPADAQVANGQWCWTTKGGDEGRSAEGGSRCSNISAEGLVQLSASANGMSETGVPSASVSLPASATICYLCPKYSLLSTT</sequence>
<proteinExistence type="predicted"/>
<comment type="caution">
    <text evidence="1">The sequence shown here is derived from an EMBL/GenBank/DDBJ whole genome shotgun (WGS) entry which is preliminary data.</text>
</comment>
<accession>A0AA39QEA3</accession>
<dbReference type="AlphaFoldDB" id="A0AA39QEA3"/>
<gene>
    <name evidence="1" type="ORF">EDD18DRAFT_1101083</name>
</gene>
<evidence type="ECO:0000313" key="1">
    <source>
        <dbReference type="EMBL" id="KAK0501265.1"/>
    </source>
</evidence>
<organism evidence="1 2">
    <name type="scientific">Armillaria luteobubalina</name>
    <dbReference type="NCBI Taxonomy" id="153913"/>
    <lineage>
        <taxon>Eukaryota</taxon>
        <taxon>Fungi</taxon>
        <taxon>Dikarya</taxon>
        <taxon>Basidiomycota</taxon>
        <taxon>Agaricomycotina</taxon>
        <taxon>Agaricomycetes</taxon>
        <taxon>Agaricomycetidae</taxon>
        <taxon>Agaricales</taxon>
        <taxon>Marasmiineae</taxon>
        <taxon>Physalacriaceae</taxon>
        <taxon>Armillaria</taxon>
    </lineage>
</organism>
<name>A0AA39QEA3_9AGAR</name>
<dbReference type="EMBL" id="JAUEPU010000006">
    <property type="protein sequence ID" value="KAK0501265.1"/>
    <property type="molecule type" value="Genomic_DNA"/>
</dbReference>
<evidence type="ECO:0000313" key="2">
    <source>
        <dbReference type="Proteomes" id="UP001175228"/>
    </source>
</evidence>
<dbReference type="Proteomes" id="UP001175228">
    <property type="component" value="Unassembled WGS sequence"/>
</dbReference>
<keyword evidence="2" id="KW-1185">Reference proteome</keyword>
<protein>
    <submittedName>
        <fullName evidence="1">Uncharacterized protein</fullName>
    </submittedName>
</protein>
<reference evidence="1" key="1">
    <citation type="submission" date="2023-06" db="EMBL/GenBank/DDBJ databases">
        <authorList>
            <consortium name="Lawrence Berkeley National Laboratory"/>
            <person name="Ahrendt S."/>
            <person name="Sahu N."/>
            <person name="Indic B."/>
            <person name="Wong-Bajracharya J."/>
            <person name="Merenyi Z."/>
            <person name="Ke H.-M."/>
            <person name="Monk M."/>
            <person name="Kocsube S."/>
            <person name="Drula E."/>
            <person name="Lipzen A."/>
            <person name="Balint B."/>
            <person name="Henrissat B."/>
            <person name="Andreopoulos B."/>
            <person name="Martin F.M."/>
            <person name="Harder C.B."/>
            <person name="Rigling D."/>
            <person name="Ford K.L."/>
            <person name="Foster G.D."/>
            <person name="Pangilinan J."/>
            <person name="Papanicolaou A."/>
            <person name="Barry K."/>
            <person name="LaButti K."/>
            <person name="Viragh M."/>
            <person name="Koriabine M."/>
            <person name="Yan M."/>
            <person name="Riley R."/>
            <person name="Champramary S."/>
            <person name="Plett K.L."/>
            <person name="Tsai I.J."/>
            <person name="Slot J."/>
            <person name="Sipos G."/>
            <person name="Plett J."/>
            <person name="Nagy L.G."/>
            <person name="Grigoriev I.V."/>
        </authorList>
    </citation>
    <scope>NUCLEOTIDE SEQUENCE</scope>
    <source>
        <strain evidence="1">HWK02</strain>
    </source>
</reference>